<evidence type="ECO:0000256" key="10">
    <source>
        <dbReference type="SAM" id="MobiDB-lite"/>
    </source>
</evidence>
<dbReference type="GO" id="GO:0005743">
    <property type="term" value="C:mitochondrial inner membrane"/>
    <property type="evidence" value="ECO:0007669"/>
    <property type="project" value="UniProtKB-SubCell"/>
</dbReference>
<evidence type="ECO:0008006" key="13">
    <source>
        <dbReference type="Google" id="ProtNLM"/>
    </source>
</evidence>
<evidence type="ECO:0000256" key="2">
    <source>
        <dbReference type="ARBA" id="ARBA00006842"/>
    </source>
</evidence>
<keyword evidence="6" id="KW-0999">Mitochondrion inner membrane</keyword>
<evidence type="ECO:0000256" key="7">
    <source>
        <dbReference type="ARBA" id="ARBA00023065"/>
    </source>
</evidence>
<proteinExistence type="inferred from homology"/>
<accession>A0A8D2EDY3</accession>
<dbReference type="GO" id="GO:0015078">
    <property type="term" value="F:proton transmembrane transporter activity"/>
    <property type="evidence" value="ECO:0007669"/>
    <property type="project" value="InterPro"/>
</dbReference>
<evidence type="ECO:0000256" key="9">
    <source>
        <dbReference type="ARBA" id="ARBA00023136"/>
    </source>
</evidence>
<comment type="similarity">
    <text evidence="2">Belongs to the ATPase d subunit family.</text>
</comment>
<evidence type="ECO:0000256" key="6">
    <source>
        <dbReference type="ARBA" id="ARBA00022792"/>
    </source>
</evidence>
<protein>
    <recommendedName>
        <fullName evidence="13">ATP synthase subunit d, mitochondrial</fullName>
    </recommendedName>
</protein>
<dbReference type="InterPro" id="IPR036228">
    <property type="entry name" value="ATP_synth_F0_dsu_sf_mt"/>
</dbReference>
<dbReference type="GO" id="GO:0045259">
    <property type="term" value="C:proton-transporting ATP synthase complex"/>
    <property type="evidence" value="ECO:0007669"/>
    <property type="project" value="UniProtKB-KW"/>
</dbReference>
<keyword evidence="8" id="KW-0496">Mitochondrion</keyword>
<organism evidence="11 12">
    <name type="scientific">Theropithecus gelada</name>
    <name type="common">Gelada baboon</name>
    <dbReference type="NCBI Taxonomy" id="9565"/>
    <lineage>
        <taxon>Eukaryota</taxon>
        <taxon>Metazoa</taxon>
        <taxon>Chordata</taxon>
        <taxon>Craniata</taxon>
        <taxon>Vertebrata</taxon>
        <taxon>Euteleostomi</taxon>
        <taxon>Mammalia</taxon>
        <taxon>Eutheria</taxon>
        <taxon>Euarchontoglires</taxon>
        <taxon>Primates</taxon>
        <taxon>Haplorrhini</taxon>
        <taxon>Catarrhini</taxon>
        <taxon>Cercopithecidae</taxon>
        <taxon>Cercopithecinae</taxon>
        <taxon>Theropithecus</taxon>
    </lineage>
</organism>
<dbReference type="GO" id="GO:0015986">
    <property type="term" value="P:proton motive force-driven ATP synthesis"/>
    <property type="evidence" value="ECO:0007669"/>
    <property type="project" value="InterPro"/>
</dbReference>
<dbReference type="InterPro" id="IPR008689">
    <property type="entry name" value="ATP_synth_F0_dsu_mt"/>
</dbReference>
<reference evidence="11" key="1">
    <citation type="submission" date="2018-05" db="EMBL/GenBank/DDBJ databases">
        <title>Whole genome of Theropithecus gelada.</title>
        <authorList>
            <person name="Chiou K.L."/>
            <person name="Snyder-Mackler N."/>
        </authorList>
    </citation>
    <scope>NUCLEOTIDE SEQUENCE [LARGE SCALE GENOMIC DNA]</scope>
</reference>
<reference evidence="11" key="3">
    <citation type="submission" date="2025-09" db="UniProtKB">
        <authorList>
            <consortium name="Ensembl"/>
        </authorList>
    </citation>
    <scope>IDENTIFICATION</scope>
</reference>
<keyword evidence="5" id="KW-0375">Hydrogen ion transport</keyword>
<sequence length="223" mass="25273">MGVSSLPSPQGWGVGRAAKNSSHSGWHNSRDFTQSNCLIDPKFSQLFPAALDWPQGTTKQADVQLVIGHFLLWPPQLPQLHLPSWSVKDTRMTIPRNQKATANSLKSWNETFTSRLATLPENPPAIDWAYYKANVAKAGLVDDFEKKFNALKFPVPEDKYTAQVDAEEKEDGKTCAEWVSLSKKMRNLIPFDQSTKDLNEAFPDTKLDKKKYPYWSHQPIKNL</sequence>
<evidence type="ECO:0000256" key="5">
    <source>
        <dbReference type="ARBA" id="ARBA00022781"/>
    </source>
</evidence>
<dbReference type="PANTHER" id="PTHR12700">
    <property type="entry name" value="ATP SYNTHASE SUBUNIT D, MITOCHONDRIAL"/>
    <property type="match status" value="1"/>
</dbReference>
<evidence type="ECO:0000256" key="4">
    <source>
        <dbReference type="ARBA" id="ARBA00022547"/>
    </source>
</evidence>
<dbReference type="AlphaFoldDB" id="A0A8D2EDY3"/>
<comment type="subcellular location">
    <subcellularLocation>
        <location evidence="1">Mitochondrion inner membrane</location>
    </subcellularLocation>
</comment>
<dbReference type="SUPFAM" id="SSF161065">
    <property type="entry name" value="ATP synthase D chain-like"/>
    <property type="match status" value="1"/>
</dbReference>
<keyword evidence="12" id="KW-1185">Reference proteome</keyword>
<keyword evidence="7" id="KW-0406">Ion transport</keyword>
<evidence type="ECO:0000256" key="3">
    <source>
        <dbReference type="ARBA" id="ARBA00022448"/>
    </source>
</evidence>
<evidence type="ECO:0000256" key="1">
    <source>
        <dbReference type="ARBA" id="ARBA00004273"/>
    </source>
</evidence>
<evidence type="ECO:0000313" key="11">
    <source>
        <dbReference type="Ensembl" id="ENSTGEP00000007028.1"/>
    </source>
</evidence>
<feature type="region of interest" description="Disordered" evidence="10">
    <location>
        <begin position="1"/>
        <end position="26"/>
    </location>
</feature>
<dbReference type="Gene3D" id="6.10.280.70">
    <property type="match status" value="1"/>
</dbReference>
<dbReference type="Proteomes" id="UP000694411">
    <property type="component" value="Chromosome 7a"/>
</dbReference>
<keyword evidence="9" id="KW-0472">Membrane</keyword>
<keyword evidence="3" id="KW-0813">Transport</keyword>
<evidence type="ECO:0000256" key="8">
    <source>
        <dbReference type="ARBA" id="ARBA00023128"/>
    </source>
</evidence>
<name>A0A8D2EDY3_THEGE</name>
<dbReference type="Ensembl" id="ENSTGET00000008466.1">
    <property type="protein sequence ID" value="ENSTGEP00000007028.1"/>
    <property type="gene ID" value="ENSTGEG00000005752.1"/>
</dbReference>
<dbReference type="Pfam" id="PF05873">
    <property type="entry name" value="Mt_ATP-synt_D"/>
    <property type="match status" value="1"/>
</dbReference>
<keyword evidence="4" id="KW-0138">CF(0)</keyword>
<reference evidence="11" key="2">
    <citation type="submission" date="2025-08" db="UniProtKB">
        <authorList>
            <consortium name="Ensembl"/>
        </authorList>
    </citation>
    <scope>IDENTIFICATION</scope>
</reference>
<evidence type="ECO:0000313" key="12">
    <source>
        <dbReference type="Proteomes" id="UP000694411"/>
    </source>
</evidence>